<dbReference type="EMBL" id="UINC01229483">
    <property type="protein sequence ID" value="SVE61211.1"/>
    <property type="molecule type" value="Genomic_DNA"/>
</dbReference>
<accession>A0A383EWR8</accession>
<evidence type="ECO:0000313" key="1">
    <source>
        <dbReference type="EMBL" id="SVE61211.1"/>
    </source>
</evidence>
<name>A0A383EWR8_9ZZZZ</name>
<organism evidence="1">
    <name type="scientific">marine metagenome</name>
    <dbReference type="NCBI Taxonomy" id="408172"/>
    <lineage>
        <taxon>unclassified sequences</taxon>
        <taxon>metagenomes</taxon>
        <taxon>ecological metagenomes</taxon>
    </lineage>
</organism>
<proteinExistence type="predicted"/>
<dbReference type="AlphaFoldDB" id="A0A383EWR8"/>
<protein>
    <submittedName>
        <fullName evidence="1">Uncharacterized protein</fullName>
    </submittedName>
</protein>
<dbReference type="InterPro" id="IPR059222">
    <property type="entry name" value="NGO0469-like"/>
</dbReference>
<dbReference type="NCBIfam" id="NF046043">
    <property type="entry name" value="rep_init_NGO0469"/>
    <property type="match status" value="1"/>
</dbReference>
<gene>
    <name evidence="1" type="ORF">METZ01_LOCUS514065</name>
</gene>
<sequence>MKIPKIDISNDWDNPKPGLHNAVLIDVIDKGLQTWDVRGESEQTPKIRLLWEVEEKTSGGKPMRAAKSYTKSLGLNSPLRTMLCSWLGGEMSEQELDDIDTDDLIGRPAQVLVVSYVKDGESRVYVKEVRKPLEDKQLKPSGEFIQMKDRDESGQ</sequence>
<reference evidence="1" key="1">
    <citation type="submission" date="2018-05" db="EMBL/GenBank/DDBJ databases">
        <authorList>
            <person name="Lanie J.A."/>
            <person name="Ng W.-L."/>
            <person name="Kazmierczak K.M."/>
            <person name="Andrzejewski T.M."/>
            <person name="Davidsen T.M."/>
            <person name="Wayne K.J."/>
            <person name="Tettelin H."/>
            <person name="Glass J.I."/>
            <person name="Rusch D."/>
            <person name="Podicherti R."/>
            <person name="Tsui H.-C.T."/>
            <person name="Winkler M.E."/>
        </authorList>
    </citation>
    <scope>NUCLEOTIDE SEQUENCE</scope>
</reference>